<dbReference type="PANTHER" id="PTHR11133:SF22">
    <property type="entry name" value="ALPHA-AMINOADIPIC SEMIALDEHYDE SYNTHASE, MITOCHONDRIAL"/>
    <property type="match status" value="1"/>
</dbReference>
<keyword evidence="3" id="KW-0457">Lysine biosynthesis</keyword>
<evidence type="ECO:0000259" key="4">
    <source>
        <dbReference type="Pfam" id="PF16653"/>
    </source>
</evidence>
<dbReference type="InterPro" id="IPR051168">
    <property type="entry name" value="AASS"/>
</dbReference>
<protein>
    <recommendedName>
        <fullName evidence="4">Saccharopine dehydrogenase-like C-terminal domain-containing protein</fullName>
    </recommendedName>
</protein>
<gene>
    <name evidence="5" type="ORF">B0T11DRAFT_274066</name>
</gene>
<evidence type="ECO:0000313" key="5">
    <source>
        <dbReference type="EMBL" id="KAH7366773.1"/>
    </source>
</evidence>
<name>A0A8K0TI00_9PEZI</name>
<accession>A0A8K0TI00</accession>
<keyword evidence="3" id="KW-0028">Amino-acid biosynthesis</keyword>
<sequence length="321" mass="35511">MRELDAEAKEAGITDLNEVGVDPGVDHLYAVKTIDEVHEKGGKVLEFYSYCGGLPAPEAANNPLRFKFSWSPRGALLSQQNSATFLKDGEEVHISNKDLMGEACPYHFMDGYSFVAYPNRDSVPFREAYQIPEAHTVIRGSLRYEGTPALVRALIDIGWLDTEIKPWLKDGMTWAQIHQRVTGAASPTEPDLIARADELCHFASPADRQQILSGLRWMGLFSDQVPNLHGSLLDTLSAQLQELCSFQPGERDLVMLQHKFVVEWKDGTQVSAADGMGHQHIANNVGYRTPSPLRLSCSATPTGTQGWPGRSGGIKLTERMF</sequence>
<dbReference type="AlphaFoldDB" id="A0A8K0TI00"/>
<feature type="domain" description="Saccharopine dehydrogenase-like C-terminal" evidence="4">
    <location>
        <begin position="20"/>
        <end position="287"/>
    </location>
</feature>
<dbReference type="Proteomes" id="UP000813385">
    <property type="component" value="Unassembled WGS sequence"/>
</dbReference>
<evidence type="ECO:0000313" key="6">
    <source>
        <dbReference type="Proteomes" id="UP000813385"/>
    </source>
</evidence>
<dbReference type="SUPFAM" id="SSF55347">
    <property type="entry name" value="Glyceraldehyde-3-phosphate dehydrogenase-like, C-terminal domain"/>
    <property type="match status" value="1"/>
</dbReference>
<evidence type="ECO:0000256" key="1">
    <source>
        <dbReference type="ARBA" id="ARBA00022857"/>
    </source>
</evidence>
<dbReference type="PANTHER" id="PTHR11133">
    <property type="entry name" value="SACCHAROPINE DEHYDROGENASE"/>
    <property type="match status" value="1"/>
</dbReference>
<dbReference type="Pfam" id="PF16653">
    <property type="entry name" value="Sacchrp_dh_C"/>
    <property type="match status" value="1"/>
</dbReference>
<dbReference type="EMBL" id="JAGPXD010000002">
    <property type="protein sequence ID" value="KAH7366773.1"/>
    <property type="molecule type" value="Genomic_DNA"/>
</dbReference>
<dbReference type="GO" id="GO:0005737">
    <property type="term" value="C:cytoplasm"/>
    <property type="evidence" value="ECO:0007669"/>
    <property type="project" value="TreeGrafter"/>
</dbReference>
<reference evidence="5" key="1">
    <citation type="journal article" date="2021" name="Nat. Commun.">
        <title>Genetic determinants of endophytism in the Arabidopsis root mycobiome.</title>
        <authorList>
            <person name="Mesny F."/>
            <person name="Miyauchi S."/>
            <person name="Thiergart T."/>
            <person name="Pickel B."/>
            <person name="Atanasova L."/>
            <person name="Karlsson M."/>
            <person name="Huettel B."/>
            <person name="Barry K.W."/>
            <person name="Haridas S."/>
            <person name="Chen C."/>
            <person name="Bauer D."/>
            <person name="Andreopoulos W."/>
            <person name="Pangilinan J."/>
            <person name="LaButti K."/>
            <person name="Riley R."/>
            <person name="Lipzen A."/>
            <person name="Clum A."/>
            <person name="Drula E."/>
            <person name="Henrissat B."/>
            <person name="Kohler A."/>
            <person name="Grigoriev I.V."/>
            <person name="Martin F.M."/>
            <person name="Hacquard S."/>
        </authorList>
    </citation>
    <scope>NUCLEOTIDE SEQUENCE</scope>
    <source>
        <strain evidence="5">MPI-CAGE-AT-0016</strain>
    </source>
</reference>
<evidence type="ECO:0000256" key="2">
    <source>
        <dbReference type="ARBA" id="ARBA00023002"/>
    </source>
</evidence>
<organism evidence="5 6">
    <name type="scientific">Plectosphaerella cucumerina</name>
    <dbReference type="NCBI Taxonomy" id="40658"/>
    <lineage>
        <taxon>Eukaryota</taxon>
        <taxon>Fungi</taxon>
        <taxon>Dikarya</taxon>
        <taxon>Ascomycota</taxon>
        <taxon>Pezizomycotina</taxon>
        <taxon>Sordariomycetes</taxon>
        <taxon>Hypocreomycetidae</taxon>
        <taxon>Glomerellales</taxon>
        <taxon>Plectosphaerellaceae</taxon>
        <taxon>Plectosphaerella</taxon>
    </lineage>
</organism>
<proteinExistence type="predicted"/>
<dbReference type="InterPro" id="IPR032095">
    <property type="entry name" value="Sacchrp_dh-like_C"/>
</dbReference>
<dbReference type="GO" id="GO:0004753">
    <property type="term" value="F:saccharopine dehydrogenase activity"/>
    <property type="evidence" value="ECO:0007669"/>
    <property type="project" value="TreeGrafter"/>
</dbReference>
<keyword evidence="2" id="KW-0560">Oxidoreductase</keyword>
<dbReference type="GO" id="GO:0019878">
    <property type="term" value="P:lysine biosynthetic process via aminoadipic acid"/>
    <property type="evidence" value="ECO:0007669"/>
    <property type="project" value="TreeGrafter"/>
</dbReference>
<dbReference type="Gene3D" id="3.30.360.10">
    <property type="entry name" value="Dihydrodipicolinate Reductase, domain 2"/>
    <property type="match status" value="1"/>
</dbReference>
<evidence type="ECO:0000256" key="3">
    <source>
        <dbReference type="ARBA" id="ARBA00023154"/>
    </source>
</evidence>
<comment type="caution">
    <text evidence="5">The sequence shown here is derived from an EMBL/GenBank/DDBJ whole genome shotgun (WGS) entry which is preliminary data.</text>
</comment>
<keyword evidence="6" id="KW-1185">Reference proteome</keyword>
<dbReference type="OrthoDB" id="10059875at2759"/>
<dbReference type="FunFam" id="3.30.360.10:FF:000008">
    <property type="entry name" value="Alpha-aminoadipic semialdehyde synthase, mitochondrial"/>
    <property type="match status" value="1"/>
</dbReference>
<keyword evidence="1" id="KW-0521">NADP</keyword>
<dbReference type="Gene3D" id="1.10.1870.10">
    <property type="entry name" value="Domain 3, Saccharopine reductase"/>
    <property type="match status" value="1"/>
</dbReference>